<evidence type="ECO:0000313" key="1">
    <source>
        <dbReference type="EMBL" id="GAA0167535.1"/>
    </source>
</evidence>
<comment type="caution">
    <text evidence="1">The sequence shown here is derived from an EMBL/GenBank/DDBJ whole genome shotgun (WGS) entry which is preliminary data.</text>
</comment>
<evidence type="ECO:0000313" key="2">
    <source>
        <dbReference type="Proteomes" id="UP001454036"/>
    </source>
</evidence>
<proteinExistence type="predicted"/>
<reference evidence="1 2" key="1">
    <citation type="submission" date="2024-01" db="EMBL/GenBank/DDBJ databases">
        <title>The complete chloroplast genome sequence of Lithospermum erythrorhizon: insights into the phylogenetic relationship among Boraginaceae species and the maternal lineages of purple gromwells.</title>
        <authorList>
            <person name="Okada T."/>
            <person name="Watanabe K."/>
        </authorList>
    </citation>
    <scope>NUCLEOTIDE SEQUENCE [LARGE SCALE GENOMIC DNA]</scope>
</reference>
<sequence length="207" mass="22586">MREPRYDHWRREKGGRMEVLDDSTGGRYEVNGCHGERTNAGREVFMNSKGKKNVDIQHSIMQEGRSAEPNKISSGLKVIEEQVSIGGNTSRHSMGGGDHGGGRQALGEFNNSALVVVIGEAGGGKHRRSEEGEYGRGLVGMRLEASKVGGGGSKIGKERGGGDLDKICRVKMLNTRDKVDFPLEYEENEMQAIFNAGELKDVPIKIE</sequence>
<accession>A0AAV3QVI1</accession>
<keyword evidence="2" id="KW-1185">Reference proteome</keyword>
<protein>
    <submittedName>
        <fullName evidence="1">Uncharacterized protein</fullName>
    </submittedName>
</protein>
<name>A0AAV3QVI1_LITER</name>
<gene>
    <name evidence="1" type="ORF">LIER_22448</name>
</gene>
<dbReference type="AlphaFoldDB" id="A0AAV3QVI1"/>
<organism evidence="1 2">
    <name type="scientific">Lithospermum erythrorhizon</name>
    <name type="common">Purple gromwell</name>
    <name type="synonym">Lithospermum officinale var. erythrorhizon</name>
    <dbReference type="NCBI Taxonomy" id="34254"/>
    <lineage>
        <taxon>Eukaryota</taxon>
        <taxon>Viridiplantae</taxon>
        <taxon>Streptophyta</taxon>
        <taxon>Embryophyta</taxon>
        <taxon>Tracheophyta</taxon>
        <taxon>Spermatophyta</taxon>
        <taxon>Magnoliopsida</taxon>
        <taxon>eudicotyledons</taxon>
        <taxon>Gunneridae</taxon>
        <taxon>Pentapetalae</taxon>
        <taxon>asterids</taxon>
        <taxon>lamiids</taxon>
        <taxon>Boraginales</taxon>
        <taxon>Boraginaceae</taxon>
        <taxon>Boraginoideae</taxon>
        <taxon>Lithospermeae</taxon>
        <taxon>Lithospermum</taxon>
    </lineage>
</organism>
<dbReference type="Proteomes" id="UP001454036">
    <property type="component" value="Unassembled WGS sequence"/>
</dbReference>
<dbReference type="EMBL" id="BAABME010006130">
    <property type="protein sequence ID" value="GAA0167535.1"/>
    <property type="molecule type" value="Genomic_DNA"/>
</dbReference>